<dbReference type="AlphaFoldDB" id="A0A2K3NIN4"/>
<reference evidence="1 2" key="1">
    <citation type="journal article" date="2014" name="Am. J. Bot.">
        <title>Genome assembly and annotation for red clover (Trifolium pratense; Fabaceae).</title>
        <authorList>
            <person name="Istvanek J."/>
            <person name="Jaros M."/>
            <person name="Krenek A."/>
            <person name="Repkova J."/>
        </authorList>
    </citation>
    <scope>NUCLEOTIDE SEQUENCE [LARGE SCALE GENOMIC DNA]</scope>
    <source>
        <strain evidence="2">cv. Tatra</strain>
        <tissue evidence="1">Young leaves</tissue>
    </source>
</reference>
<evidence type="ECO:0000313" key="1">
    <source>
        <dbReference type="EMBL" id="PNY02880.1"/>
    </source>
</evidence>
<evidence type="ECO:0000313" key="2">
    <source>
        <dbReference type="Proteomes" id="UP000236291"/>
    </source>
</evidence>
<organism evidence="1 2">
    <name type="scientific">Trifolium pratense</name>
    <name type="common">Red clover</name>
    <dbReference type="NCBI Taxonomy" id="57577"/>
    <lineage>
        <taxon>Eukaryota</taxon>
        <taxon>Viridiplantae</taxon>
        <taxon>Streptophyta</taxon>
        <taxon>Embryophyta</taxon>
        <taxon>Tracheophyta</taxon>
        <taxon>Spermatophyta</taxon>
        <taxon>Magnoliopsida</taxon>
        <taxon>eudicotyledons</taxon>
        <taxon>Gunneridae</taxon>
        <taxon>Pentapetalae</taxon>
        <taxon>rosids</taxon>
        <taxon>fabids</taxon>
        <taxon>Fabales</taxon>
        <taxon>Fabaceae</taxon>
        <taxon>Papilionoideae</taxon>
        <taxon>50 kb inversion clade</taxon>
        <taxon>NPAAA clade</taxon>
        <taxon>Hologalegina</taxon>
        <taxon>IRL clade</taxon>
        <taxon>Trifolieae</taxon>
        <taxon>Trifolium</taxon>
    </lineage>
</organism>
<sequence>MSVRSGEAICSNLIRLRTFDEIAASMVEPGEDAVESVNLSDP</sequence>
<protein>
    <submittedName>
        <fullName evidence="1">Uncharacterized protein</fullName>
    </submittedName>
</protein>
<dbReference type="EMBL" id="ASHM01021931">
    <property type="protein sequence ID" value="PNY02880.1"/>
    <property type="molecule type" value="Genomic_DNA"/>
</dbReference>
<dbReference type="Proteomes" id="UP000236291">
    <property type="component" value="Unassembled WGS sequence"/>
</dbReference>
<name>A0A2K3NIN4_TRIPR</name>
<proteinExistence type="predicted"/>
<comment type="caution">
    <text evidence="1">The sequence shown here is derived from an EMBL/GenBank/DDBJ whole genome shotgun (WGS) entry which is preliminary data.</text>
</comment>
<accession>A0A2K3NIN4</accession>
<reference evidence="1 2" key="2">
    <citation type="journal article" date="2017" name="Front. Plant Sci.">
        <title>Gene Classification and Mining of Molecular Markers Useful in Red Clover (Trifolium pratense) Breeding.</title>
        <authorList>
            <person name="Istvanek J."/>
            <person name="Dluhosova J."/>
            <person name="Dluhos P."/>
            <person name="Patkova L."/>
            <person name="Nedelnik J."/>
            <person name="Repkova J."/>
        </authorList>
    </citation>
    <scope>NUCLEOTIDE SEQUENCE [LARGE SCALE GENOMIC DNA]</scope>
    <source>
        <strain evidence="2">cv. Tatra</strain>
        <tissue evidence="1">Young leaves</tissue>
    </source>
</reference>
<gene>
    <name evidence="1" type="ORF">L195_g026201</name>
</gene>